<reference evidence="1" key="2">
    <citation type="journal article" date="2015" name="Data Brief">
        <title>Shoot transcriptome of the giant reed, Arundo donax.</title>
        <authorList>
            <person name="Barrero R.A."/>
            <person name="Guerrero F.D."/>
            <person name="Moolhuijzen P."/>
            <person name="Goolsby J.A."/>
            <person name="Tidwell J."/>
            <person name="Bellgard S.E."/>
            <person name="Bellgard M.I."/>
        </authorList>
    </citation>
    <scope>NUCLEOTIDE SEQUENCE</scope>
    <source>
        <tissue evidence="1">Shoot tissue taken approximately 20 cm above the soil surface</tissue>
    </source>
</reference>
<accession>A0A0A9H8F8</accession>
<protein>
    <submittedName>
        <fullName evidence="1">Uncharacterized protein</fullName>
    </submittedName>
</protein>
<proteinExistence type="predicted"/>
<evidence type="ECO:0000313" key="1">
    <source>
        <dbReference type="EMBL" id="JAE31096.1"/>
    </source>
</evidence>
<sequence length="28" mass="3352">MEKKYATRREAKMDVQTLHVCETSVAYY</sequence>
<organism evidence="1">
    <name type="scientific">Arundo donax</name>
    <name type="common">Giant reed</name>
    <name type="synonym">Donax arundinaceus</name>
    <dbReference type="NCBI Taxonomy" id="35708"/>
    <lineage>
        <taxon>Eukaryota</taxon>
        <taxon>Viridiplantae</taxon>
        <taxon>Streptophyta</taxon>
        <taxon>Embryophyta</taxon>
        <taxon>Tracheophyta</taxon>
        <taxon>Spermatophyta</taxon>
        <taxon>Magnoliopsida</taxon>
        <taxon>Liliopsida</taxon>
        <taxon>Poales</taxon>
        <taxon>Poaceae</taxon>
        <taxon>PACMAD clade</taxon>
        <taxon>Arundinoideae</taxon>
        <taxon>Arundineae</taxon>
        <taxon>Arundo</taxon>
    </lineage>
</organism>
<name>A0A0A9H8F8_ARUDO</name>
<dbReference type="EMBL" id="GBRH01166800">
    <property type="protein sequence ID" value="JAE31096.1"/>
    <property type="molecule type" value="Transcribed_RNA"/>
</dbReference>
<dbReference type="AlphaFoldDB" id="A0A0A9H8F8"/>
<reference evidence="1" key="1">
    <citation type="submission" date="2014-09" db="EMBL/GenBank/DDBJ databases">
        <authorList>
            <person name="Magalhaes I.L.F."/>
            <person name="Oliveira U."/>
            <person name="Santos F.R."/>
            <person name="Vidigal T.H.D.A."/>
            <person name="Brescovit A.D."/>
            <person name="Santos A.J."/>
        </authorList>
    </citation>
    <scope>NUCLEOTIDE SEQUENCE</scope>
    <source>
        <tissue evidence="1">Shoot tissue taken approximately 20 cm above the soil surface</tissue>
    </source>
</reference>